<organism evidence="1 2">
    <name type="scientific">Bradyrhizobium vignae</name>
    <dbReference type="NCBI Taxonomy" id="1549949"/>
    <lineage>
        <taxon>Bacteria</taxon>
        <taxon>Pseudomonadati</taxon>
        <taxon>Pseudomonadota</taxon>
        <taxon>Alphaproteobacteria</taxon>
        <taxon>Hyphomicrobiales</taxon>
        <taxon>Nitrobacteraceae</taxon>
        <taxon>Bradyrhizobium</taxon>
    </lineage>
</organism>
<evidence type="ECO:0000313" key="1">
    <source>
        <dbReference type="EMBL" id="SPP95278.1"/>
    </source>
</evidence>
<proteinExistence type="predicted"/>
<gene>
    <name evidence="1" type="ORF">BRAD3257_4278</name>
</gene>
<name>A0A2U3Q1P6_9BRAD</name>
<protein>
    <submittedName>
        <fullName evidence="1">Uncharacterized protein</fullName>
    </submittedName>
</protein>
<sequence length="63" mass="7448">MRMREPIATRGQRLAVLGHRNDSHELIIEWGGQARSPMEWVCSIQVDFWCRARIAMPGRWRPM</sequence>
<evidence type="ECO:0000313" key="2">
    <source>
        <dbReference type="Proteomes" id="UP000246085"/>
    </source>
</evidence>
<dbReference type="Proteomes" id="UP000246085">
    <property type="component" value="Chromosome BRAD3257"/>
</dbReference>
<dbReference type="KEGG" id="bvz:BRAD3257_4278"/>
<dbReference type="EMBL" id="LS398110">
    <property type="protein sequence ID" value="SPP95278.1"/>
    <property type="molecule type" value="Genomic_DNA"/>
</dbReference>
<accession>A0A2U3Q1P6</accession>
<dbReference type="AlphaFoldDB" id="A0A2U3Q1P6"/>
<reference evidence="1 2" key="1">
    <citation type="submission" date="2018-03" db="EMBL/GenBank/DDBJ databases">
        <authorList>
            <person name="Gully D."/>
        </authorList>
    </citation>
    <scope>NUCLEOTIDE SEQUENCE [LARGE SCALE GENOMIC DNA]</scope>
    <source>
        <strain evidence="1">ORS3257</strain>
    </source>
</reference>